<proteinExistence type="predicted"/>
<feature type="transmembrane region" description="Helical" evidence="1">
    <location>
        <begin position="33"/>
        <end position="53"/>
    </location>
</feature>
<sequence length="118" mass="13644">MRFDGERNWMFIAIAAVSPYIWINNAIQKTDPTTVSIAAGLSVLAVMLLVFLLRKQYIEIDHNQIKLQSMFKRRAFSPEEFQKIVIEDQLITAYDRKGKPQHLMIPLKKGELPKLKDA</sequence>
<accession>A0ABW5A0C5</accession>
<evidence type="ECO:0000313" key="2">
    <source>
        <dbReference type="EMBL" id="MFD2171385.1"/>
    </source>
</evidence>
<feature type="non-terminal residue" evidence="2">
    <location>
        <position position="118"/>
    </location>
</feature>
<comment type="caution">
    <text evidence="2">The sequence shown here is derived from an EMBL/GenBank/DDBJ whole genome shotgun (WGS) entry which is preliminary data.</text>
</comment>
<evidence type="ECO:0000313" key="3">
    <source>
        <dbReference type="Proteomes" id="UP001597343"/>
    </source>
</evidence>
<keyword evidence="1" id="KW-0812">Transmembrane</keyword>
<organism evidence="2 3">
    <name type="scientific">Tumebacillus lipolyticus</name>
    <dbReference type="NCBI Taxonomy" id="1280370"/>
    <lineage>
        <taxon>Bacteria</taxon>
        <taxon>Bacillati</taxon>
        <taxon>Bacillota</taxon>
        <taxon>Bacilli</taxon>
        <taxon>Bacillales</taxon>
        <taxon>Alicyclobacillaceae</taxon>
        <taxon>Tumebacillus</taxon>
    </lineage>
</organism>
<protein>
    <submittedName>
        <fullName evidence="2">Uncharacterized protein</fullName>
    </submittedName>
</protein>
<keyword evidence="1" id="KW-0472">Membrane</keyword>
<dbReference type="Proteomes" id="UP001597343">
    <property type="component" value="Unassembled WGS sequence"/>
</dbReference>
<reference evidence="3" key="1">
    <citation type="journal article" date="2019" name="Int. J. Syst. Evol. Microbiol.">
        <title>The Global Catalogue of Microorganisms (GCM) 10K type strain sequencing project: providing services to taxonomists for standard genome sequencing and annotation.</title>
        <authorList>
            <consortium name="The Broad Institute Genomics Platform"/>
            <consortium name="The Broad Institute Genome Sequencing Center for Infectious Disease"/>
            <person name="Wu L."/>
            <person name="Ma J."/>
        </authorList>
    </citation>
    <scope>NUCLEOTIDE SEQUENCE [LARGE SCALE GENOMIC DNA]</scope>
    <source>
        <strain evidence="3">CGMCC 1.13574</strain>
    </source>
</reference>
<keyword evidence="3" id="KW-1185">Reference proteome</keyword>
<keyword evidence="1" id="KW-1133">Transmembrane helix</keyword>
<evidence type="ECO:0000256" key="1">
    <source>
        <dbReference type="SAM" id="Phobius"/>
    </source>
</evidence>
<dbReference type="RefSeq" id="WP_386048136.1">
    <property type="nucleotide sequence ID" value="NZ_JBHUIO010000009.1"/>
</dbReference>
<name>A0ABW5A0C5_9BACL</name>
<feature type="transmembrane region" description="Helical" evidence="1">
    <location>
        <begin position="9"/>
        <end position="27"/>
    </location>
</feature>
<dbReference type="EMBL" id="JBHUIO010000009">
    <property type="protein sequence ID" value="MFD2171385.1"/>
    <property type="molecule type" value="Genomic_DNA"/>
</dbReference>
<gene>
    <name evidence="2" type="ORF">ACFSOY_15550</name>
</gene>